<gene>
    <name evidence="1" type="ORF">J0A69_02160</name>
</gene>
<evidence type="ECO:0000313" key="2">
    <source>
        <dbReference type="Proteomes" id="UP000664480"/>
    </source>
</evidence>
<dbReference type="RefSeq" id="WP_206584866.1">
    <property type="nucleotide sequence ID" value="NZ_JAFKCU010000001.1"/>
</dbReference>
<keyword evidence="2" id="KW-1185">Reference proteome</keyword>
<name>A0ABS3CEZ8_9BACT</name>
<comment type="caution">
    <text evidence="1">The sequence shown here is derived from an EMBL/GenBank/DDBJ whole genome shotgun (WGS) entry which is preliminary data.</text>
</comment>
<dbReference type="Proteomes" id="UP000664480">
    <property type="component" value="Unassembled WGS sequence"/>
</dbReference>
<evidence type="ECO:0000313" key="1">
    <source>
        <dbReference type="EMBL" id="MBN7814209.1"/>
    </source>
</evidence>
<proteinExistence type="predicted"/>
<sequence length="154" mass="17948">MNNFSYPTLQERSRPFAISCEADFVRGSIEISHSNFIGNSIFIKELYKDQLSKRFENLKSIWESETFFSSSIDEIVNNNAYRGIIELGPEVLPLIFEDLKANESHWFYALESITNENPIETEHRGIFSEMKNDWLNWATLNHYINVDESPSISQ</sequence>
<accession>A0ABS3CEZ8</accession>
<organism evidence="1 2">
    <name type="scientific">Algoriphagus pacificus</name>
    <dbReference type="NCBI Taxonomy" id="2811234"/>
    <lineage>
        <taxon>Bacteria</taxon>
        <taxon>Pseudomonadati</taxon>
        <taxon>Bacteroidota</taxon>
        <taxon>Cytophagia</taxon>
        <taxon>Cytophagales</taxon>
        <taxon>Cyclobacteriaceae</taxon>
        <taxon>Algoriphagus</taxon>
    </lineage>
</organism>
<dbReference type="EMBL" id="JAFKCU010000001">
    <property type="protein sequence ID" value="MBN7814209.1"/>
    <property type="molecule type" value="Genomic_DNA"/>
</dbReference>
<reference evidence="1 2" key="1">
    <citation type="submission" date="2021-03" db="EMBL/GenBank/DDBJ databases">
        <title>novel species isolated from a fishpond in China.</title>
        <authorList>
            <person name="Lu H."/>
            <person name="Cai Z."/>
        </authorList>
    </citation>
    <scope>NUCLEOTIDE SEQUENCE [LARGE SCALE GENOMIC DNA]</scope>
    <source>
        <strain evidence="1 2">YJ13C</strain>
    </source>
</reference>
<protein>
    <submittedName>
        <fullName evidence="1">Uncharacterized protein</fullName>
    </submittedName>
</protein>